<evidence type="ECO:0000313" key="9">
    <source>
        <dbReference type="EMBL" id="KAJ6644490.1"/>
    </source>
</evidence>
<dbReference type="EC" id="2.1.1.103" evidence="5"/>
<organism evidence="9 10">
    <name type="scientific">Pseudolycoriella hygida</name>
    <dbReference type="NCBI Taxonomy" id="35572"/>
    <lineage>
        <taxon>Eukaryota</taxon>
        <taxon>Metazoa</taxon>
        <taxon>Ecdysozoa</taxon>
        <taxon>Arthropoda</taxon>
        <taxon>Hexapoda</taxon>
        <taxon>Insecta</taxon>
        <taxon>Pterygota</taxon>
        <taxon>Neoptera</taxon>
        <taxon>Endopterygota</taxon>
        <taxon>Diptera</taxon>
        <taxon>Nematocera</taxon>
        <taxon>Sciaroidea</taxon>
        <taxon>Sciaridae</taxon>
        <taxon>Pseudolycoriella</taxon>
    </lineage>
</organism>
<evidence type="ECO:0000256" key="6">
    <source>
        <dbReference type="ARBA" id="ARBA00047619"/>
    </source>
</evidence>
<feature type="domain" description="Methyltransferase" evidence="8">
    <location>
        <begin position="55"/>
        <end position="172"/>
    </location>
</feature>
<proteinExistence type="predicted"/>
<name>A0A9Q0S5X8_9DIPT</name>
<protein>
    <recommendedName>
        <fullName evidence="5">phosphoethanolamine N-methyltransferase</fullName>
        <ecNumber evidence="5">2.1.1.103</ecNumber>
    </recommendedName>
</protein>
<comment type="catalytic activity">
    <reaction evidence="7">
        <text>N-methylethanolamine phosphate + S-adenosyl-L-methionine = N,N-dimethylethanolamine phosphate + S-adenosyl-L-homocysteine + H(+)</text>
        <dbReference type="Rhea" id="RHEA:25321"/>
        <dbReference type="ChEBI" id="CHEBI:15378"/>
        <dbReference type="ChEBI" id="CHEBI:57781"/>
        <dbReference type="ChEBI" id="CHEBI:57856"/>
        <dbReference type="ChEBI" id="CHEBI:58641"/>
        <dbReference type="ChEBI" id="CHEBI:59789"/>
        <dbReference type="EC" id="2.1.1.103"/>
    </reaction>
    <physiologicalReaction direction="left-to-right" evidence="7">
        <dbReference type="Rhea" id="RHEA:25322"/>
    </physiologicalReaction>
</comment>
<keyword evidence="10" id="KW-1185">Reference proteome</keyword>
<evidence type="ECO:0000256" key="5">
    <source>
        <dbReference type="ARBA" id="ARBA00035674"/>
    </source>
</evidence>
<reference evidence="9" key="1">
    <citation type="submission" date="2022-07" db="EMBL/GenBank/DDBJ databases">
        <authorList>
            <person name="Trinca V."/>
            <person name="Uliana J.V.C."/>
            <person name="Torres T.T."/>
            <person name="Ward R.J."/>
            <person name="Monesi N."/>
        </authorList>
    </citation>
    <scope>NUCLEOTIDE SEQUENCE</scope>
    <source>
        <strain evidence="9">HSMRA1968</strain>
        <tissue evidence="9">Whole embryos</tissue>
    </source>
</reference>
<dbReference type="OrthoDB" id="8300214at2759"/>
<evidence type="ECO:0000313" key="10">
    <source>
        <dbReference type="Proteomes" id="UP001151699"/>
    </source>
</evidence>
<keyword evidence="4" id="KW-0808">Transferase</keyword>
<comment type="pathway">
    <text evidence="2">Lipid metabolism.</text>
</comment>
<evidence type="ECO:0000259" key="8">
    <source>
        <dbReference type="Pfam" id="PF13847"/>
    </source>
</evidence>
<comment type="caution">
    <text evidence="9">The sequence shown here is derived from an EMBL/GenBank/DDBJ whole genome shotgun (WGS) entry which is preliminary data.</text>
</comment>
<comment type="catalytic activity">
    <reaction evidence="6">
        <text>N,N-dimethylethanolamine phosphate + S-adenosyl-L-methionine = phosphocholine + S-adenosyl-L-homocysteine + H(+)</text>
        <dbReference type="Rhea" id="RHEA:25325"/>
        <dbReference type="ChEBI" id="CHEBI:15378"/>
        <dbReference type="ChEBI" id="CHEBI:57856"/>
        <dbReference type="ChEBI" id="CHEBI:58641"/>
        <dbReference type="ChEBI" id="CHEBI:59789"/>
        <dbReference type="ChEBI" id="CHEBI:295975"/>
        <dbReference type="EC" id="2.1.1.103"/>
    </reaction>
    <physiologicalReaction direction="left-to-right" evidence="6">
        <dbReference type="Rhea" id="RHEA:25326"/>
    </physiologicalReaction>
</comment>
<dbReference type="InterPro" id="IPR029063">
    <property type="entry name" value="SAM-dependent_MTases_sf"/>
</dbReference>
<sequence length="272" mass="31033">MVHSADSYESFQAFLDGQQYTAEGIRRYEYIFGKTFVSTGGKQTTEEFVELLDLKTGSKVLDIGCGIGGSSFHMARLFKANVHGVDLSANMVSIANEYRLEMEDSVRENVTFEVSDITQKTFQPETFDVIYSRDSILHIQNKDELFTNCFKWLKPGGTLMISDYCRGDKDEHSHDFIQYVNDRGYFLLSVNEYGNLLQKVGFANVEADDKTGQFIDILKDELKRFKEGKKGFLQQFEEHDFDYIVSGWEAKLVRCAAGDQAWGLFTAKKPIL</sequence>
<evidence type="ECO:0000256" key="4">
    <source>
        <dbReference type="ARBA" id="ARBA00022679"/>
    </source>
</evidence>
<evidence type="ECO:0000256" key="7">
    <source>
        <dbReference type="ARBA" id="ARBA00047841"/>
    </source>
</evidence>
<dbReference type="AlphaFoldDB" id="A0A9Q0S5X8"/>
<accession>A0A9Q0S5X8</accession>
<evidence type="ECO:0000256" key="3">
    <source>
        <dbReference type="ARBA" id="ARBA00022603"/>
    </source>
</evidence>
<dbReference type="GO" id="GO:0000234">
    <property type="term" value="F:phosphoethanolamine N-methyltransferase activity"/>
    <property type="evidence" value="ECO:0007669"/>
    <property type="project" value="UniProtKB-EC"/>
</dbReference>
<comment type="pathway">
    <text evidence="1">Phospholipid metabolism; phosphatidylcholine biosynthesis.</text>
</comment>
<dbReference type="CDD" id="cd02440">
    <property type="entry name" value="AdoMet_MTases"/>
    <property type="match status" value="1"/>
</dbReference>
<dbReference type="Gene3D" id="3.40.50.150">
    <property type="entry name" value="Vaccinia Virus protein VP39"/>
    <property type="match status" value="1"/>
</dbReference>
<dbReference type="InterPro" id="IPR025714">
    <property type="entry name" value="Methyltranfer_dom"/>
</dbReference>
<evidence type="ECO:0000256" key="2">
    <source>
        <dbReference type="ARBA" id="ARBA00005189"/>
    </source>
</evidence>
<gene>
    <name evidence="9" type="primary">NMT3</name>
    <name evidence="9" type="ORF">Bhyg_09459</name>
</gene>
<keyword evidence="3" id="KW-0489">Methyltransferase</keyword>
<evidence type="ECO:0000256" key="1">
    <source>
        <dbReference type="ARBA" id="ARBA00004969"/>
    </source>
</evidence>
<dbReference type="EMBL" id="WJQU01000002">
    <property type="protein sequence ID" value="KAJ6644490.1"/>
    <property type="molecule type" value="Genomic_DNA"/>
</dbReference>
<dbReference type="PANTHER" id="PTHR44307:SF2">
    <property type="entry name" value="PHOSPHOETHANOLAMINE METHYLTRANSFERASE ISOFORM X1"/>
    <property type="match status" value="1"/>
</dbReference>
<dbReference type="Pfam" id="PF13847">
    <property type="entry name" value="Methyltransf_31"/>
    <property type="match status" value="1"/>
</dbReference>
<dbReference type="PANTHER" id="PTHR44307">
    <property type="entry name" value="PHOSPHOETHANOLAMINE METHYLTRANSFERASE"/>
    <property type="match status" value="1"/>
</dbReference>
<dbReference type="SUPFAM" id="SSF53335">
    <property type="entry name" value="S-adenosyl-L-methionine-dependent methyltransferases"/>
    <property type="match status" value="1"/>
</dbReference>
<dbReference type="Proteomes" id="UP001151699">
    <property type="component" value="Chromosome B"/>
</dbReference>
<dbReference type="GO" id="GO:0032259">
    <property type="term" value="P:methylation"/>
    <property type="evidence" value="ECO:0007669"/>
    <property type="project" value="UniProtKB-KW"/>
</dbReference>